<evidence type="ECO:0000313" key="13">
    <source>
        <dbReference type="Proteomes" id="UP001597063"/>
    </source>
</evidence>
<keyword evidence="8 9" id="KW-0131">Cell cycle</keyword>
<dbReference type="InterPro" id="IPR011010">
    <property type="entry name" value="DNA_brk_join_enz"/>
</dbReference>
<dbReference type="HAMAP" id="MF_01808">
    <property type="entry name" value="Recomb_XerC_XerD"/>
    <property type="match status" value="1"/>
</dbReference>
<dbReference type="RefSeq" id="WP_242619296.1">
    <property type="nucleotide sequence ID" value="NZ_CAACUY010000060.1"/>
</dbReference>
<dbReference type="EMBL" id="JBHTGP010000027">
    <property type="protein sequence ID" value="MFD0691265.1"/>
    <property type="molecule type" value="Genomic_DNA"/>
</dbReference>
<evidence type="ECO:0000256" key="2">
    <source>
        <dbReference type="ARBA" id="ARBA00022490"/>
    </source>
</evidence>
<dbReference type="Gene3D" id="1.10.150.130">
    <property type="match status" value="1"/>
</dbReference>
<feature type="active site" evidence="9">
    <location>
        <position position="248"/>
    </location>
</feature>
<comment type="subunit">
    <text evidence="9">Forms a cyclic heterotetrameric complex composed of two molecules of XerC and two molecules of XerD.</text>
</comment>
<name>A0ABW2XZP4_9ACTN</name>
<dbReference type="PROSITE" id="PS51900">
    <property type="entry name" value="CB"/>
    <property type="match status" value="1"/>
</dbReference>
<dbReference type="CDD" id="cd00798">
    <property type="entry name" value="INT_XerDC_C"/>
    <property type="match status" value="1"/>
</dbReference>
<evidence type="ECO:0000256" key="6">
    <source>
        <dbReference type="ARBA" id="ARBA00023125"/>
    </source>
</evidence>
<proteinExistence type="inferred from homology"/>
<dbReference type="PANTHER" id="PTHR30349:SF77">
    <property type="entry name" value="TYROSINE RECOMBINASE XERC"/>
    <property type="match status" value="1"/>
</dbReference>
<evidence type="ECO:0000256" key="3">
    <source>
        <dbReference type="ARBA" id="ARBA00022618"/>
    </source>
</evidence>
<reference evidence="13" key="1">
    <citation type="journal article" date="2019" name="Int. J. Syst. Evol. Microbiol.">
        <title>The Global Catalogue of Microorganisms (GCM) 10K type strain sequencing project: providing services to taxonomists for standard genome sequencing and annotation.</title>
        <authorList>
            <consortium name="The Broad Institute Genomics Platform"/>
            <consortium name="The Broad Institute Genome Sequencing Center for Infectious Disease"/>
            <person name="Wu L."/>
            <person name="Ma J."/>
        </authorList>
    </citation>
    <scope>NUCLEOTIDE SEQUENCE [LARGE SCALE GENOMIC DNA]</scope>
    <source>
        <strain evidence="13">JCM 9371</strain>
    </source>
</reference>
<protein>
    <recommendedName>
        <fullName evidence="9">Tyrosine recombinase XerC</fullName>
    </recommendedName>
</protein>
<evidence type="ECO:0000256" key="1">
    <source>
        <dbReference type="ARBA" id="ARBA00004496"/>
    </source>
</evidence>
<dbReference type="Pfam" id="PF02899">
    <property type="entry name" value="Phage_int_SAM_1"/>
    <property type="match status" value="1"/>
</dbReference>
<dbReference type="InterPro" id="IPR050090">
    <property type="entry name" value="Tyrosine_recombinase_XerCD"/>
</dbReference>
<feature type="active site" evidence="9">
    <location>
        <position position="174"/>
    </location>
</feature>
<gene>
    <name evidence="9" type="primary">xerC</name>
    <name evidence="12" type="ORF">ACFQZM_42725</name>
</gene>
<feature type="domain" description="Tyr recombinase" evidence="10">
    <location>
        <begin position="110"/>
        <end position="293"/>
    </location>
</feature>
<comment type="subcellular location">
    <subcellularLocation>
        <location evidence="1 9">Cytoplasm</location>
    </subcellularLocation>
</comment>
<dbReference type="Proteomes" id="UP001597063">
    <property type="component" value="Unassembled WGS sequence"/>
</dbReference>
<evidence type="ECO:0000259" key="11">
    <source>
        <dbReference type="PROSITE" id="PS51900"/>
    </source>
</evidence>
<evidence type="ECO:0000256" key="5">
    <source>
        <dbReference type="ARBA" id="ARBA00022908"/>
    </source>
</evidence>
<feature type="active site" evidence="9">
    <location>
        <position position="150"/>
    </location>
</feature>
<keyword evidence="13" id="KW-1185">Reference proteome</keyword>
<dbReference type="InterPro" id="IPR010998">
    <property type="entry name" value="Integrase_recombinase_N"/>
</dbReference>
<feature type="domain" description="Core-binding (CB)" evidence="11">
    <location>
        <begin position="3"/>
        <end position="89"/>
    </location>
</feature>
<keyword evidence="7 9" id="KW-0233">DNA recombination</keyword>
<dbReference type="Pfam" id="PF00589">
    <property type="entry name" value="Phage_integrase"/>
    <property type="match status" value="1"/>
</dbReference>
<dbReference type="InterPro" id="IPR013762">
    <property type="entry name" value="Integrase-like_cat_sf"/>
</dbReference>
<feature type="active site" evidence="9">
    <location>
        <position position="245"/>
    </location>
</feature>
<dbReference type="NCBIfam" id="NF001399">
    <property type="entry name" value="PRK00283.1"/>
    <property type="match status" value="1"/>
</dbReference>
<accession>A0ABW2XZP4</accession>
<evidence type="ECO:0000313" key="12">
    <source>
        <dbReference type="EMBL" id="MFD0691265.1"/>
    </source>
</evidence>
<dbReference type="SUPFAM" id="SSF56349">
    <property type="entry name" value="DNA breaking-rejoining enzymes"/>
    <property type="match status" value="1"/>
</dbReference>
<feature type="active site" evidence="9">
    <location>
        <position position="271"/>
    </location>
</feature>
<evidence type="ECO:0000256" key="9">
    <source>
        <dbReference type="HAMAP-Rule" id="MF_01808"/>
    </source>
</evidence>
<dbReference type="SUPFAM" id="SSF47823">
    <property type="entry name" value="lambda integrase-like, N-terminal domain"/>
    <property type="match status" value="1"/>
</dbReference>
<comment type="caution">
    <text evidence="12">The sequence shown here is derived from an EMBL/GenBank/DDBJ whole genome shotgun (WGS) entry which is preliminary data.</text>
</comment>
<evidence type="ECO:0000256" key="8">
    <source>
        <dbReference type="ARBA" id="ARBA00023306"/>
    </source>
</evidence>
<dbReference type="InterPro" id="IPR023009">
    <property type="entry name" value="Tyrosine_recombinase_XerC/XerD"/>
</dbReference>
<dbReference type="Gene3D" id="1.10.443.10">
    <property type="entry name" value="Intergrase catalytic core"/>
    <property type="match status" value="1"/>
</dbReference>
<dbReference type="PROSITE" id="PS51898">
    <property type="entry name" value="TYR_RECOMBINASE"/>
    <property type="match status" value="1"/>
</dbReference>
<feature type="active site" description="O-(3'-phospho-DNA)-tyrosine intermediate" evidence="9">
    <location>
        <position position="280"/>
    </location>
</feature>
<dbReference type="InterPro" id="IPR044068">
    <property type="entry name" value="CB"/>
</dbReference>
<keyword evidence="4 9" id="KW-0159">Chromosome partition</keyword>
<dbReference type="PANTHER" id="PTHR30349">
    <property type="entry name" value="PHAGE INTEGRASE-RELATED"/>
    <property type="match status" value="1"/>
</dbReference>
<evidence type="ECO:0000256" key="4">
    <source>
        <dbReference type="ARBA" id="ARBA00022829"/>
    </source>
</evidence>
<sequence>MSNALEEAAADFARHLRAERDVSPHTMRAYLGDLRDLCGYANEVGVSEPGELDVSLLRAWLARQHALGRSRATLARRTAAARAFTHHLHRRGLLKKDPGLLLGTPKRQRDLPSVLTQDDAARLLDKVDTQGPLGLRDLAVLEMLYGTGVRVGELCGLDIDDLEPARQTVRVLGKGGRERIVPMGEPAMRAVQDWLRAGRPALANEGSGPALFLGARGGRLHPTSARRIVHNRIAEVGQVPDLSPHGLRHSAATHLLEGGADLRSVQEILGHASLQTTQLYTHVSAERLKQVHRQAHPRGARDE</sequence>
<dbReference type="InterPro" id="IPR004107">
    <property type="entry name" value="Integrase_SAM-like_N"/>
</dbReference>
<dbReference type="InterPro" id="IPR002104">
    <property type="entry name" value="Integrase_catalytic"/>
</dbReference>
<organism evidence="12 13">
    <name type="scientific">Actinomadura fibrosa</name>
    <dbReference type="NCBI Taxonomy" id="111802"/>
    <lineage>
        <taxon>Bacteria</taxon>
        <taxon>Bacillati</taxon>
        <taxon>Actinomycetota</taxon>
        <taxon>Actinomycetes</taxon>
        <taxon>Streptosporangiales</taxon>
        <taxon>Thermomonosporaceae</taxon>
        <taxon>Actinomadura</taxon>
    </lineage>
</organism>
<keyword evidence="3 9" id="KW-0132">Cell division</keyword>
<keyword evidence="2 9" id="KW-0963">Cytoplasm</keyword>
<evidence type="ECO:0000259" key="10">
    <source>
        <dbReference type="PROSITE" id="PS51898"/>
    </source>
</evidence>
<comment type="function">
    <text evidence="9">Site-specific tyrosine recombinase, which acts by catalyzing the cutting and rejoining of the recombining DNA molecules. The XerC-XerD complex is essential to convert dimers of the bacterial chromosome into monomers to permit their segregation at cell division. It also contributes to the segregational stability of plasmids.</text>
</comment>
<keyword evidence="5 9" id="KW-0229">DNA integration</keyword>
<keyword evidence="6 9" id="KW-0238">DNA-binding</keyword>
<comment type="similarity">
    <text evidence="9">Belongs to the 'phage' integrase family. XerC subfamily.</text>
</comment>
<evidence type="ECO:0000256" key="7">
    <source>
        <dbReference type="ARBA" id="ARBA00023172"/>
    </source>
</evidence>